<reference evidence="8 9" key="1">
    <citation type="submission" date="2014-02" db="EMBL/GenBank/DDBJ databases">
        <title>The genome sequence of the entomopathogenic fungus Metarhizium robertsii ARSEF 2575.</title>
        <authorList>
            <person name="Giuliano Garisto Donzelli B."/>
            <person name="Roe B.A."/>
            <person name="Macmil S.L."/>
            <person name="Krasnoff S.B."/>
            <person name="Gibson D.M."/>
        </authorList>
    </citation>
    <scope>NUCLEOTIDE SEQUENCE [LARGE SCALE GENOMIC DNA]</scope>
    <source>
        <strain evidence="8 9">ARSEF 2575</strain>
    </source>
</reference>
<dbReference type="PROSITE" id="PS00086">
    <property type="entry name" value="CYTOCHROME_P450"/>
    <property type="match status" value="1"/>
</dbReference>
<dbReference type="PRINTS" id="PR00463">
    <property type="entry name" value="EP450I"/>
</dbReference>
<gene>
    <name evidence="8" type="ORF">X797_011047</name>
</gene>
<dbReference type="EMBL" id="JELW01000062">
    <property type="protein sequence ID" value="EXU95866.1"/>
    <property type="molecule type" value="Genomic_DNA"/>
</dbReference>
<dbReference type="CDD" id="cd11058">
    <property type="entry name" value="CYP60B-like"/>
    <property type="match status" value="1"/>
</dbReference>
<dbReference type="GO" id="GO:0020037">
    <property type="term" value="F:heme binding"/>
    <property type="evidence" value="ECO:0007669"/>
    <property type="project" value="InterPro"/>
</dbReference>
<dbReference type="AlphaFoldDB" id="A0A014QSS0"/>
<organism evidence="8 9">
    <name type="scientific">Metarhizium robertsii</name>
    <dbReference type="NCBI Taxonomy" id="568076"/>
    <lineage>
        <taxon>Eukaryota</taxon>
        <taxon>Fungi</taxon>
        <taxon>Dikarya</taxon>
        <taxon>Ascomycota</taxon>
        <taxon>Pezizomycotina</taxon>
        <taxon>Sordariomycetes</taxon>
        <taxon>Hypocreomycetidae</taxon>
        <taxon>Hypocreales</taxon>
        <taxon>Clavicipitaceae</taxon>
        <taxon>Metarhizium</taxon>
    </lineage>
</organism>
<dbReference type="InterPro" id="IPR050121">
    <property type="entry name" value="Cytochrome_P450_monoxygenase"/>
</dbReference>
<dbReference type="Pfam" id="PF00067">
    <property type="entry name" value="p450"/>
    <property type="match status" value="1"/>
</dbReference>
<evidence type="ECO:0000256" key="6">
    <source>
        <dbReference type="PIRSR" id="PIRSR602401-1"/>
    </source>
</evidence>
<dbReference type="InterPro" id="IPR002401">
    <property type="entry name" value="Cyt_P450_E_grp-I"/>
</dbReference>
<dbReference type="InterPro" id="IPR017972">
    <property type="entry name" value="Cyt_P450_CS"/>
</dbReference>
<dbReference type="HOGENOM" id="CLU_001570_14_11_1"/>
<dbReference type="InterPro" id="IPR001128">
    <property type="entry name" value="Cyt_P450"/>
</dbReference>
<evidence type="ECO:0000256" key="1">
    <source>
        <dbReference type="ARBA" id="ARBA00001971"/>
    </source>
</evidence>
<dbReference type="GO" id="GO:0016705">
    <property type="term" value="F:oxidoreductase activity, acting on paired donors, with incorporation or reduction of molecular oxygen"/>
    <property type="evidence" value="ECO:0007669"/>
    <property type="project" value="InterPro"/>
</dbReference>
<dbReference type="eggNOG" id="KOG0158">
    <property type="taxonomic scope" value="Eukaryota"/>
</dbReference>
<feature type="binding site" description="axial binding residue" evidence="6">
    <location>
        <position position="476"/>
    </location>
    <ligand>
        <name>heme</name>
        <dbReference type="ChEBI" id="CHEBI:30413"/>
    </ligand>
    <ligandPart>
        <name>Fe</name>
        <dbReference type="ChEBI" id="CHEBI:18248"/>
    </ligandPart>
</feature>
<keyword evidence="7" id="KW-0503">Monooxygenase</keyword>
<evidence type="ECO:0000313" key="9">
    <source>
        <dbReference type="Proteomes" id="UP000030151"/>
    </source>
</evidence>
<comment type="caution">
    <text evidence="8">The sequence shown here is derived from an EMBL/GenBank/DDBJ whole genome shotgun (WGS) entry which is preliminary data.</text>
</comment>
<keyword evidence="3 6" id="KW-0349">Heme</keyword>
<dbReference type="SUPFAM" id="SSF48264">
    <property type="entry name" value="Cytochrome P450"/>
    <property type="match status" value="1"/>
</dbReference>
<dbReference type="PANTHER" id="PTHR24305:SF210">
    <property type="entry name" value="CYTOCHROME P450 MONOOXYGENASE ASQL-RELATED"/>
    <property type="match status" value="1"/>
</dbReference>
<keyword evidence="7" id="KW-0560">Oxidoreductase</keyword>
<protein>
    <submittedName>
        <fullName evidence="8">Cytochrome P450</fullName>
    </submittedName>
</protein>
<evidence type="ECO:0000313" key="8">
    <source>
        <dbReference type="EMBL" id="EXU95866.1"/>
    </source>
</evidence>
<dbReference type="InterPro" id="IPR036396">
    <property type="entry name" value="Cyt_P450_sf"/>
</dbReference>
<keyword evidence="4 6" id="KW-0479">Metal-binding</keyword>
<evidence type="ECO:0000256" key="3">
    <source>
        <dbReference type="ARBA" id="ARBA00022617"/>
    </source>
</evidence>
<name>A0A014QSS0_9HYPO</name>
<dbReference type="Proteomes" id="UP000030151">
    <property type="component" value="Unassembled WGS sequence"/>
</dbReference>
<dbReference type="GO" id="GO:0005506">
    <property type="term" value="F:iron ion binding"/>
    <property type="evidence" value="ECO:0007669"/>
    <property type="project" value="InterPro"/>
</dbReference>
<keyword evidence="5 6" id="KW-0408">Iron</keyword>
<comment type="similarity">
    <text evidence="2 7">Belongs to the cytochrome P450 family.</text>
</comment>
<sequence length="547" mass="61134">MSPIQSISSAIANSLTLQLVVIAGLILAVRSSRFCGNVVIANGRMKYPIGSIVHNIYFHPLSKFPGPKSWAATYLPYIRGIVACNLVQSFAEIHQKYGDVVRVGPNEISIASEEAWREIYGHRPGHREALKDTTWYIAPSGAPQNVFTTTDPAVRARMRRCLSSSFTQSAISNQSSIIEGYADLLITRLREKASAPDSAQKGAVVNMGDWISFFTFDVIGDLALGETFGCLENGEYHAWVRSLCTFLKGMTFAGVARIYPWVGSFVERFLIPRSVMDQQKQHVEFVSEKVNRRLNLETARPDFMTSFLKDNRDFENMSRGEIESNFAILIIAGSDTTTITMCGTLHCLTRNTDKLAILEDTIRNRFQSEKDITVDGTKDIPYLDAVIEEGLRLCPAIPALLPRVVPAGGETYSGHYLPGGTKISVRPAILHTSARYFEAPHEFHPERWLPADQRPGQFANDNHAASRPFSVGPTGCVGKGLAWAELRLIIARLVWAFDMSVDPDHALDWTKWKARIVVEKGPQFLRLKERPCGEYGWDIDWDVPVFY</sequence>
<evidence type="ECO:0000256" key="5">
    <source>
        <dbReference type="ARBA" id="ARBA00023004"/>
    </source>
</evidence>
<evidence type="ECO:0000256" key="7">
    <source>
        <dbReference type="RuleBase" id="RU000461"/>
    </source>
</evidence>
<dbReference type="Gene3D" id="1.10.630.10">
    <property type="entry name" value="Cytochrome P450"/>
    <property type="match status" value="1"/>
</dbReference>
<dbReference type="PANTHER" id="PTHR24305">
    <property type="entry name" value="CYTOCHROME P450"/>
    <property type="match status" value="1"/>
</dbReference>
<dbReference type="PRINTS" id="PR00385">
    <property type="entry name" value="P450"/>
</dbReference>
<proteinExistence type="inferred from homology"/>
<evidence type="ECO:0000256" key="2">
    <source>
        <dbReference type="ARBA" id="ARBA00010617"/>
    </source>
</evidence>
<evidence type="ECO:0000256" key="4">
    <source>
        <dbReference type="ARBA" id="ARBA00022723"/>
    </source>
</evidence>
<dbReference type="GO" id="GO:0004497">
    <property type="term" value="F:monooxygenase activity"/>
    <property type="evidence" value="ECO:0007669"/>
    <property type="project" value="UniProtKB-KW"/>
</dbReference>
<accession>A0A014QSS0</accession>
<dbReference type="OrthoDB" id="1470350at2759"/>
<comment type="cofactor">
    <cofactor evidence="1 6">
        <name>heme</name>
        <dbReference type="ChEBI" id="CHEBI:30413"/>
    </cofactor>
</comment>